<dbReference type="GO" id="GO:0055085">
    <property type="term" value="P:transmembrane transport"/>
    <property type="evidence" value="ECO:0007669"/>
    <property type="project" value="InterPro"/>
</dbReference>
<dbReference type="FunFam" id="3.30.1150.10:FF:000002">
    <property type="entry name" value="Energy transducer TonB"/>
    <property type="match status" value="1"/>
</dbReference>
<evidence type="ECO:0000313" key="12">
    <source>
        <dbReference type="EMBL" id="ALO48410.1"/>
    </source>
</evidence>
<dbReference type="PROSITE" id="PS52015">
    <property type="entry name" value="TONB_CTD"/>
    <property type="match status" value="1"/>
</dbReference>
<keyword evidence="8" id="KW-1133">Transmembrane helix</keyword>
<dbReference type="SUPFAM" id="SSF74653">
    <property type="entry name" value="TolA/TonB C-terminal domain"/>
    <property type="match status" value="1"/>
</dbReference>
<dbReference type="KEGG" id="peo:AS203_04370"/>
<keyword evidence="7" id="KW-0653">Protein transport</keyword>
<dbReference type="GO" id="GO:0031992">
    <property type="term" value="F:energy transducer activity"/>
    <property type="evidence" value="ECO:0007669"/>
    <property type="project" value="TreeGrafter"/>
</dbReference>
<protein>
    <submittedName>
        <fullName evidence="12">Energy transducer TonB</fullName>
    </submittedName>
</protein>
<proteinExistence type="inferred from homology"/>
<evidence type="ECO:0000256" key="1">
    <source>
        <dbReference type="ARBA" id="ARBA00004383"/>
    </source>
</evidence>
<evidence type="ECO:0000256" key="4">
    <source>
        <dbReference type="ARBA" id="ARBA00022475"/>
    </source>
</evidence>
<keyword evidence="9" id="KW-0472">Membrane</keyword>
<evidence type="ECO:0000256" key="5">
    <source>
        <dbReference type="ARBA" id="ARBA00022519"/>
    </source>
</evidence>
<organism evidence="12 13">
    <name type="scientific">Hoylesella enoeca</name>
    <dbReference type="NCBI Taxonomy" id="76123"/>
    <lineage>
        <taxon>Bacteria</taxon>
        <taxon>Pseudomonadati</taxon>
        <taxon>Bacteroidota</taxon>
        <taxon>Bacteroidia</taxon>
        <taxon>Bacteroidales</taxon>
        <taxon>Prevotellaceae</taxon>
        <taxon>Hoylesella</taxon>
    </lineage>
</organism>
<keyword evidence="6" id="KW-0812">Transmembrane</keyword>
<dbReference type="eggNOG" id="COG0810">
    <property type="taxonomic scope" value="Bacteria"/>
</dbReference>
<evidence type="ECO:0000256" key="10">
    <source>
        <dbReference type="SAM" id="SignalP"/>
    </source>
</evidence>
<dbReference type="InterPro" id="IPR051045">
    <property type="entry name" value="TonB-dependent_transducer"/>
</dbReference>
<gene>
    <name evidence="12" type="ORF">AS203_04370</name>
</gene>
<dbReference type="PANTHER" id="PTHR33446:SF2">
    <property type="entry name" value="PROTEIN TONB"/>
    <property type="match status" value="1"/>
</dbReference>
<dbReference type="Gene3D" id="3.30.1150.10">
    <property type="match status" value="1"/>
</dbReference>
<evidence type="ECO:0000259" key="11">
    <source>
        <dbReference type="PROSITE" id="PS52015"/>
    </source>
</evidence>
<comment type="subcellular location">
    <subcellularLocation>
        <location evidence="1">Cell inner membrane</location>
        <topology evidence="1">Single-pass membrane protein</topology>
        <orientation evidence="1">Periplasmic side</orientation>
    </subcellularLocation>
</comment>
<keyword evidence="3" id="KW-0813">Transport</keyword>
<evidence type="ECO:0000313" key="13">
    <source>
        <dbReference type="Proteomes" id="UP000056252"/>
    </source>
</evidence>
<dbReference type="InterPro" id="IPR006260">
    <property type="entry name" value="TonB/TolA_C"/>
</dbReference>
<keyword evidence="10" id="KW-0732">Signal</keyword>
<evidence type="ECO:0000256" key="7">
    <source>
        <dbReference type="ARBA" id="ARBA00022927"/>
    </source>
</evidence>
<dbReference type="AlphaFoldDB" id="A0A0S2KJB3"/>
<reference evidence="13" key="1">
    <citation type="submission" date="2015-11" db="EMBL/GenBank/DDBJ databases">
        <authorList>
            <person name="Holder M.E."/>
            <person name="Ajami N.J."/>
            <person name="Petrosino J.F."/>
        </authorList>
    </citation>
    <scope>NUCLEOTIDE SEQUENCE [LARGE SCALE GENOMIC DNA]</scope>
    <source>
        <strain evidence="13">F0113</strain>
    </source>
</reference>
<keyword evidence="13" id="KW-1185">Reference proteome</keyword>
<dbReference type="PANTHER" id="PTHR33446">
    <property type="entry name" value="PROTEIN TONB-RELATED"/>
    <property type="match status" value="1"/>
</dbReference>
<dbReference type="OrthoDB" id="9814002at2"/>
<accession>A0A0S2KJB3</accession>
<evidence type="ECO:0000256" key="8">
    <source>
        <dbReference type="ARBA" id="ARBA00022989"/>
    </source>
</evidence>
<dbReference type="InterPro" id="IPR037682">
    <property type="entry name" value="TonB_C"/>
</dbReference>
<evidence type="ECO:0000256" key="9">
    <source>
        <dbReference type="ARBA" id="ARBA00023136"/>
    </source>
</evidence>
<dbReference type="Pfam" id="PF03544">
    <property type="entry name" value="TonB_C"/>
    <property type="match status" value="1"/>
</dbReference>
<sequence>MKTKTIIQSLAVLLLMLCPMTILASTAVNGKPTSQKSHKVYDIVENMPMFPGGQQQLMTYLINNIVYPPEAVKRKIQGRCTVQFIVERDGSISNIRVNRKVHPLLDAEAIRVVKSMPKWSPGTQKGRAVRVKFNLPVAFRLQ</sequence>
<dbReference type="GO" id="GO:0015031">
    <property type="term" value="P:protein transport"/>
    <property type="evidence" value="ECO:0007669"/>
    <property type="project" value="UniProtKB-KW"/>
</dbReference>
<evidence type="ECO:0000256" key="6">
    <source>
        <dbReference type="ARBA" id="ARBA00022692"/>
    </source>
</evidence>
<dbReference type="GO" id="GO:0098797">
    <property type="term" value="C:plasma membrane protein complex"/>
    <property type="evidence" value="ECO:0007669"/>
    <property type="project" value="TreeGrafter"/>
</dbReference>
<comment type="similarity">
    <text evidence="2">Belongs to the TonB family.</text>
</comment>
<dbReference type="RefSeq" id="WP_025066120.1">
    <property type="nucleotide sequence ID" value="NZ_CP013195.1"/>
</dbReference>
<keyword evidence="4" id="KW-1003">Cell membrane</keyword>
<dbReference type="STRING" id="76123.AS203_04370"/>
<feature type="chain" id="PRO_5006601797" evidence="10">
    <location>
        <begin position="25"/>
        <end position="142"/>
    </location>
</feature>
<dbReference type="EMBL" id="CP013195">
    <property type="protein sequence ID" value="ALO48410.1"/>
    <property type="molecule type" value="Genomic_DNA"/>
</dbReference>
<evidence type="ECO:0000256" key="2">
    <source>
        <dbReference type="ARBA" id="ARBA00006555"/>
    </source>
</evidence>
<keyword evidence="5" id="KW-0997">Cell inner membrane</keyword>
<feature type="signal peptide" evidence="10">
    <location>
        <begin position="1"/>
        <end position="24"/>
    </location>
</feature>
<evidence type="ECO:0000256" key="3">
    <source>
        <dbReference type="ARBA" id="ARBA00022448"/>
    </source>
</evidence>
<feature type="domain" description="TonB C-terminal" evidence="11">
    <location>
        <begin position="52"/>
        <end position="142"/>
    </location>
</feature>
<name>A0A0S2KJB3_9BACT</name>
<dbReference type="Proteomes" id="UP000056252">
    <property type="component" value="Chromosome"/>
</dbReference>
<dbReference type="NCBIfam" id="TIGR01352">
    <property type="entry name" value="tonB_Cterm"/>
    <property type="match status" value="1"/>
</dbReference>